<sequence length="1171" mass="132089">MTLQQITADDIAGWSTLQDIANSFEKRGLIPRPNLGESNELVLQLADDEFVVLVDAEDGESATDYKPDSHTRHTNLVATNDFEEFTFLTRTSGWDGHRHGRIEYQRLSFTKNQFTRASGEKQTVLTKLNSVEYGSSAAIFDTLYDTKQVVEAFYRQFEELRTDLVEAVSGIPDDRSEEKRRYVQVVLDRMMFLYFIQERRLLDRNTNYLHEQPRTVVGDGEDRYENFYRPLCFHYLTGDEQNPDFGSIPYLNSGLFVKSPVEEAFPTAKLGDTAEETNELFDDILDFLSEWGWNLDERLDVGGPKNLSPAILGHIFEQTVNQKEMGAYYTPEDVTGFVCRQTIHPYLLEQLDDAVDADYESIDDVFGFSNTEASGERTSVGDEETLTRQLPTESVETKHVETLYHDVLKEVRILDPSVGSGAFLLAAQDVLVDIYVQCLEFFQQFEAEDRRRELGPRTRDELAELTGDGGGVSLYAKRSAVLNNLYGVDVDEGAVEVCKLRLWLSIVADVEDDPDEVEPLPNIDFNVRRGNSLVGFTTVGEVSSGDASTGDVIPPANGGRGAGATVEELYDDVIEAVDRHRTARCSREATEARRTAEALIETHSEELDDELCTQFTEAGVSEFTTAELSEYSPFHWPLEFASVYQNGGFDVIVGNPPYIRIQELKQSQPALVTYLNDAATFETPYYNYDIAIPFVERCESLLSDSGRLSFIMTNKWIQSRYGAKLRGRLAREQSIERLVDFTDQQVFEGISTYVLILFLTAAHNESIRYSEVSDIGDSVAETIRQIGTEAASERVQSFEASYETLGETPWAFVSKPEAELLGELSSYPSLGDVVEKIFVGIQTSKDPVYVLEIEAELDDHFVCYSSALDQCVTIEKGVTKPLLKGNEFDKWVTNTHSKVVLFPYRIEDTEERPHVELVSKEELEANYPRAFAYLTENKDVLLERAAVDPDHWWHYPYPKNLAQFTDEKIMTSVLNKASKFALDRDDTYVFVGGGNAGGYGVRLPESADISHEYLLSVLNSRLLEWMVQKTSSQFRGGYYSYGKKYIEGLPVASTNHTAAFESLVDDLRSVVESGVDDGVSDAIENVIDVLVYALYLDKEQYDGLVSRVESVYRDSGDDVESATERVESILDDSEFVTLAREVHSDDRVELVDEGKSRRQTFQRGAEDRQDD</sequence>
<keyword evidence="6" id="KW-0238">DNA-binding</keyword>
<evidence type="ECO:0000313" key="11">
    <source>
        <dbReference type="EMBL" id="MRW97511.1"/>
    </source>
</evidence>
<evidence type="ECO:0000256" key="3">
    <source>
        <dbReference type="ARBA" id="ARBA00022679"/>
    </source>
</evidence>
<dbReference type="GO" id="GO:0032259">
    <property type="term" value="P:methylation"/>
    <property type="evidence" value="ECO:0007669"/>
    <property type="project" value="UniProtKB-KW"/>
</dbReference>
<evidence type="ECO:0000256" key="2">
    <source>
        <dbReference type="ARBA" id="ARBA00022603"/>
    </source>
</evidence>
<dbReference type="OrthoDB" id="292666at2157"/>
<comment type="catalytic activity">
    <reaction evidence="7">
        <text>a 2'-deoxyadenosine in DNA + S-adenosyl-L-methionine = an N(6)-methyl-2'-deoxyadenosine in DNA + S-adenosyl-L-homocysteine + H(+)</text>
        <dbReference type="Rhea" id="RHEA:15197"/>
        <dbReference type="Rhea" id="RHEA-COMP:12418"/>
        <dbReference type="Rhea" id="RHEA-COMP:12419"/>
        <dbReference type="ChEBI" id="CHEBI:15378"/>
        <dbReference type="ChEBI" id="CHEBI:57856"/>
        <dbReference type="ChEBI" id="CHEBI:59789"/>
        <dbReference type="ChEBI" id="CHEBI:90615"/>
        <dbReference type="ChEBI" id="CHEBI:90616"/>
        <dbReference type="EC" id="2.1.1.72"/>
    </reaction>
</comment>
<organism evidence="11 12">
    <name type="scientific">Haloferax marinum</name>
    <dbReference type="NCBI Taxonomy" id="2666143"/>
    <lineage>
        <taxon>Archaea</taxon>
        <taxon>Methanobacteriati</taxon>
        <taxon>Methanobacteriota</taxon>
        <taxon>Stenosarchaea group</taxon>
        <taxon>Halobacteria</taxon>
        <taxon>Halobacteriales</taxon>
        <taxon>Haloferacaceae</taxon>
        <taxon>Haloferax</taxon>
    </lineage>
</organism>
<dbReference type="GO" id="GO:0003677">
    <property type="term" value="F:DNA binding"/>
    <property type="evidence" value="ECO:0007669"/>
    <property type="project" value="UniProtKB-KW"/>
</dbReference>
<dbReference type="Gene3D" id="3.40.50.150">
    <property type="entry name" value="Vaccinia Virus protein VP39"/>
    <property type="match status" value="1"/>
</dbReference>
<dbReference type="PANTHER" id="PTHR33841">
    <property type="entry name" value="DNA METHYLTRANSFERASE YEEA-RELATED"/>
    <property type="match status" value="1"/>
</dbReference>
<dbReference type="InterPro" id="IPR025931">
    <property type="entry name" value="TaqI_C"/>
</dbReference>
<dbReference type="InterPro" id="IPR029063">
    <property type="entry name" value="SAM-dependent_MTases_sf"/>
</dbReference>
<dbReference type="InterPro" id="IPR050953">
    <property type="entry name" value="N4_N6_ade-DNA_methylase"/>
</dbReference>
<dbReference type="EC" id="2.1.1.72" evidence="1"/>
<keyword evidence="5" id="KW-0680">Restriction system</keyword>
<keyword evidence="4" id="KW-0949">S-adenosyl-L-methionine</keyword>
<evidence type="ECO:0000259" key="9">
    <source>
        <dbReference type="Pfam" id="PF07669"/>
    </source>
</evidence>
<evidence type="ECO:0000256" key="5">
    <source>
        <dbReference type="ARBA" id="ARBA00022747"/>
    </source>
</evidence>
<evidence type="ECO:0000256" key="7">
    <source>
        <dbReference type="ARBA" id="ARBA00047942"/>
    </source>
</evidence>
<keyword evidence="3" id="KW-0808">Transferase</keyword>
<keyword evidence="12" id="KW-1185">Reference proteome</keyword>
<feature type="domain" description="TaqI-like C-terminal specificity" evidence="10">
    <location>
        <begin position="954"/>
        <end position="1051"/>
    </location>
</feature>
<dbReference type="SUPFAM" id="SSF53335">
    <property type="entry name" value="S-adenosyl-L-methionine-dependent methyltransferases"/>
    <property type="match status" value="1"/>
</dbReference>
<reference evidence="11 12" key="1">
    <citation type="submission" date="2019-11" db="EMBL/GenBank/DDBJ databases">
        <title>Whole genome sequence of Haloferax sp. MBLA0078.</title>
        <authorList>
            <person name="Seo M.-J."/>
            <person name="Cho E.-S."/>
        </authorList>
    </citation>
    <scope>NUCLEOTIDE SEQUENCE [LARGE SCALE GENOMIC DNA]</scope>
    <source>
        <strain evidence="11 12">MBLA0078</strain>
    </source>
</reference>
<dbReference type="EMBL" id="WKJQ01000001">
    <property type="protein sequence ID" value="MRW97511.1"/>
    <property type="molecule type" value="Genomic_DNA"/>
</dbReference>
<proteinExistence type="predicted"/>
<dbReference type="GO" id="GO:0009307">
    <property type="term" value="P:DNA restriction-modification system"/>
    <property type="evidence" value="ECO:0007669"/>
    <property type="project" value="UniProtKB-KW"/>
</dbReference>
<dbReference type="Proteomes" id="UP000443423">
    <property type="component" value="Unassembled WGS sequence"/>
</dbReference>
<evidence type="ECO:0000313" key="12">
    <source>
        <dbReference type="Proteomes" id="UP000443423"/>
    </source>
</evidence>
<dbReference type="Pfam" id="PF07669">
    <property type="entry name" value="Eco57I"/>
    <property type="match status" value="1"/>
</dbReference>
<dbReference type="Pfam" id="PF12950">
    <property type="entry name" value="TaqI_C"/>
    <property type="match status" value="1"/>
</dbReference>
<evidence type="ECO:0000259" key="10">
    <source>
        <dbReference type="Pfam" id="PF12950"/>
    </source>
</evidence>
<dbReference type="RefSeq" id="WP_151112874.1">
    <property type="nucleotide sequence ID" value="NZ_WKJQ01000001.1"/>
</dbReference>
<dbReference type="PANTHER" id="PTHR33841:SF1">
    <property type="entry name" value="DNA METHYLTRANSFERASE A"/>
    <property type="match status" value="1"/>
</dbReference>
<evidence type="ECO:0000256" key="4">
    <source>
        <dbReference type="ARBA" id="ARBA00022691"/>
    </source>
</evidence>
<dbReference type="GO" id="GO:0009007">
    <property type="term" value="F:site-specific DNA-methyltransferase (adenine-specific) activity"/>
    <property type="evidence" value="ECO:0007669"/>
    <property type="project" value="UniProtKB-EC"/>
</dbReference>
<dbReference type="InterPro" id="IPR002052">
    <property type="entry name" value="DNA_methylase_N6_adenine_CS"/>
</dbReference>
<keyword evidence="2 11" id="KW-0489">Methyltransferase</keyword>
<dbReference type="PROSITE" id="PS00092">
    <property type="entry name" value="N6_MTASE"/>
    <property type="match status" value="1"/>
</dbReference>
<evidence type="ECO:0000256" key="8">
    <source>
        <dbReference type="SAM" id="MobiDB-lite"/>
    </source>
</evidence>
<evidence type="ECO:0000256" key="6">
    <source>
        <dbReference type="ARBA" id="ARBA00023125"/>
    </source>
</evidence>
<dbReference type="PRINTS" id="PR00507">
    <property type="entry name" value="N12N6MTFRASE"/>
</dbReference>
<evidence type="ECO:0000256" key="1">
    <source>
        <dbReference type="ARBA" id="ARBA00011900"/>
    </source>
</evidence>
<accession>A0A6A8G941</accession>
<name>A0A6A8G941_9EURY</name>
<comment type="caution">
    <text evidence="11">The sequence shown here is derived from an EMBL/GenBank/DDBJ whole genome shotgun (WGS) entry which is preliminary data.</text>
</comment>
<feature type="domain" description="Type II methyltransferase M.TaqI-like" evidence="9">
    <location>
        <begin position="483"/>
        <end position="747"/>
    </location>
</feature>
<dbReference type="AlphaFoldDB" id="A0A6A8G941"/>
<protein>
    <recommendedName>
        <fullName evidence="1">site-specific DNA-methyltransferase (adenine-specific)</fullName>
        <ecNumber evidence="1">2.1.1.72</ecNumber>
    </recommendedName>
</protein>
<dbReference type="InterPro" id="IPR011639">
    <property type="entry name" value="MethylTrfase_TaqI-like_dom"/>
</dbReference>
<feature type="region of interest" description="Disordered" evidence="8">
    <location>
        <begin position="1149"/>
        <end position="1171"/>
    </location>
</feature>
<gene>
    <name evidence="11" type="ORF">GJR99_13130</name>
</gene>